<evidence type="ECO:0000313" key="1">
    <source>
        <dbReference type="EMBL" id="MBC3909438.1"/>
    </source>
</evidence>
<proteinExistence type="predicted"/>
<dbReference type="RefSeq" id="WP_186954970.1">
    <property type="nucleotide sequence ID" value="NZ_JACOFX010000010.1"/>
</dbReference>
<organism evidence="1 2">
    <name type="scientific">Undibacterium umbellatum</name>
    <dbReference type="NCBI Taxonomy" id="2762300"/>
    <lineage>
        <taxon>Bacteria</taxon>
        <taxon>Pseudomonadati</taxon>
        <taxon>Pseudomonadota</taxon>
        <taxon>Betaproteobacteria</taxon>
        <taxon>Burkholderiales</taxon>
        <taxon>Oxalobacteraceae</taxon>
        <taxon>Undibacterium</taxon>
    </lineage>
</organism>
<comment type="caution">
    <text evidence="1">The sequence shown here is derived from an EMBL/GenBank/DDBJ whole genome shotgun (WGS) entry which is preliminary data.</text>
</comment>
<gene>
    <name evidence="1" type="ORF">H8L47_17905</name>
</gene>
<dbReference type="EMBL" id="JACOFX010000010">
    <property type="protein sequence ID" value="MBC3909438.1"/>
    <property type="molecule type" value="Genomic_DNA"/>
</dbReference>
<sequence length="317" mass="34276">MSGLSHLQAIALLQDHPEDYRTPGSLKDLANQVSVYSDGQVTLLYGGMVHKDISSNDLVELMVANQENIRAINKTPIAAFLQSEDYLEAVARAHHCKSVDEVLSKRDHPANQFMFAATDGRWADASARFAATTKGEVMTLSGYAGADRTLGLVELPAILKNTEVTHINGKPKDVFQAIYDETGSLAEVFKAVSASSYELMRNMEVKASTHINADGSEKKIAEKVGSKSLFETSSYKGSSLAKGEANLSIASIPEAKFKANIDEGKLHLENIEQKNLADRKRGMDTTGLLLVNDTPSSRLLAISSGPALKLESASHKI</sequence>
<evidence type="ECO:0000313" key="2">
    <source>
        <dbReference type="Proteomes" id="UP000646911"/>
    </source>
</evidence>
<name>A0ABR6ZCF2_9BURK</name>
<reference evidence="1 2" key="1">
    <citation type="submission" date="2020-08" db="EMBL/GenBank/DDBJ databases">
        <title>Novel species isolated from subtropical streams in China.</title>
        <authorList>
            <person name="Lu H."/>
        </authorList>
    </citation>
    <scope>NUCLEOTIDE SEQUENCE [LARGE SCALE GENOMIC DNA]</scope>
    <source>
        <strain evidence="1 2">NL8W</strain>
    </source>
</reference>
<keyword evidence="2" id="KW-1185">Reference proteome</keyword>
<protein>
    <submittedName>
        <fullName evidence="1">Uncharacterized protein</fullName>
    </submittedName>
</protein>
<accession>A0ABR6ZCF2</accession>
<dbReference type="Proteomes" id="UP000646911">
    <property type="component" value="Unassembled WGS sequence"/>
</dbReference>